<reference evidence="7" key="2">
    <citation type="submission" date="2025-08" db="UniProtKB">
        <authorList>
            <consortium name="RefSeq"/>
        </authorList>
    </citation>
    <scope>IDENTIFICATION</scope>
    <source>
        <tissue evidence="7">Etiolated seedlings</tissue>
    </source>
</reference>
<dbReference type="InterPro" id="IPR033443">
    <property type="entry name" value="PROP1-like_PPR_dom"/>
</dbReference>
<feature type="repeat" description="PPR" evidence="3">
    <location>
        <begin position="615"/>
        <end position="649"/>
    </location>
</feature>
<name>A0A1S2XKP2_CICAR</name>
<accession>A0A1S2XKP2</accession>
<gene>
    <name evidence="7" type="primary">LOC101492940</name>
</gene>
<evidence type="ECO:0000256" key="4">
    <source>
        <dbReference type="SAM" id="MobiDB-lite"/>
    </source>
</evidence>
<keyword evidence="2" id="KW-0677">Repeat</keyword>
<dbReference type="PANTHER" id="PTHR47936">
    <property type="entry name" value="PPR_LONG DOMAIN-CONTAINING PROTEIN"/>
    <property type="match status" value="1"/>
</dbReference>
<evidence type="ECO:0000259" key="5">
    <source>
        <dbReference type="Pfam" id="PF17177"/>
    </source>
</evidence>
<feature type="repeat" description="PPR" evidence="3">
    <location>
        <begin position="300"/>
        <end position="334"/>
    </location>
</feature>
<keyword evidence="6" id="KW-1185">Reference proteome</keyword>
<dbReference type="SUPFAM" id="SSF48452">
    <property type="entry name" value="TPR-like"/>
    <property type="match status" value="1"/>
</dbReference>
<feature type="repeat" description="PPR" evidence="3">
    <location>
        <begin position="858"/>
        <end position="892"/>
    </location>
</feature>
<dbReference type="Pfam" id="PF13812">
    <property type="entry name" value="PPR_3"/>
    <property type="match status" value="1"/>
</dbReference>
<dbReference type="Pfam" id="PF17177">
    <property type="entry name" value="PPR_long"/>
    <property type="match status" value="1"/>
</dbReference>
<dbReference type="InterPro" id="IPR011990">
    <property type="entry name" value="TPR-like_helical_dom_sf"/>
</dbReference>
<dbReference type="KEGG" id="cam:101492940"/>
<feature type="region of interest" description="Disordered" evidence="4">
    <location>
        <begin position="962"/>
        <end position="1002"/>
    </location>
</feature>
<dbReference type="AlphaFoldDB" id="A0A1S2XKP2"/>
<dbReference type="PANTHER" id="PTHR47936:SF1">
    <property type="entry name" value="PENTATRICOPEPTIDE REPEAT-CONTAINING PROTEIN GUN1, CHLOROPLASTIC"/>
    <property type="match status" value="1"/>
</dbReference>
<evidence type="ECO:0000256" key="3">
    <source>
        <dbReference type="PROSITE-ProRule" id="PRU00708"/>
    </source>
</evidence>
<protein>
    <submittedName>
        <fullName evidence="7">Pentatricopeptide repeat-containing protein At1g73710 isoform X1</fullName>
    </submittedName>
</protein>
<dbReference type="GeneID" id="101492940"/>
<dbReference type="STRING" id="3827.A0A1S2XKP2"/>
<feature type="repeat" description="PPR" evidence="3">
    <location>
        <begin position="138"/>
        <end position="172"/>
    </location>
</feature>
<feature type="repeat" description="PPR" evidence="3">
    <location>
        <begin position="173"/>
        <end position="207"/>
    </location>
</feature>
<dbReference type="RefSeq" id="XP_004490797.1">
    <property type="nucleotide sequence ID" value="XM_004490740.2"/>
</dbReference>
<dbReference type="OrthoDB" id="185373at2759"/>
<feature type="repeat" description="PPR" evidence="3">
    <location>
        <begin position="650"/>
        <end position="680"/>
    </location>
</feature>
<dbReference type="Gene3D" id="1.25.40.10">
    <property type="entry name" value="Tetratricopeptide repeat domain"/>
    <property type="match status" value="6"/>
</dbReference>
<reference evidence="6" key="1">
    <citation type="journal article" date="2013" name="Nat. Biotechnol.">
        <title>Draft genome sequence of chickpea (Cicer arietinum) provides a resource for trait improvement.</title>
        <authorList>
            <person name="Varshney R.K."/>
            <person name="Song C."/>
            <person name="Saxena R.K."/>
            <person name="Azam S."/>
            <person name="Yu S."/>
            <person name="Sharpe A.G."/>
            <person name="Cannon S."/>
            <person name="Baek J."/>
            <person name="Rosen B.D."/>
            <person name="Tar'an B."/>
            <person name="Millan T."/>
            <person name="Zhang X."/>
            <person name="Ramsay L.D."/>
            <person name="Iwata A."/>
            <person name="Wang Y."/>
            <person name="Nelson W."/>
            <person name="Farmer A.D."/>
            <person name="Gaur P.M."/>
            <person name="Soderlund C."/>
            <person name="Penmetsa R.V."/>
            <person name="Xu C."/>
            <person name="Bharti A.K."/>
            <person name="He W."/>
            <person name="Winter P."/>
            <person name="Zhao S."/>
            <person name="Hane J.K."/>
            <person name="Carrasquilla-Garcia N."/>
            <person name="Condie J.A."/>
            <person name="Upadhyaya H.D."/>
            <person name="Luo M.C."/>
            <person name="Thudi M."/>
            <person name="Gowda C.L."/>
            <person name="Singh N.P."/>
            <person name="Lichtenzveig J."/>
            <person name="Gali K.K."/>
            <person name="Rubio J."/>
            <person name="Nadarajan N."/>
            <person name="Dolezel J."/>
            <person name="Bansal K.C."/>
            <person name="Xu X."/>
            <person name="Edwards D."/>
            <person name="Zhang G."/>
            <person name="Kahl G."/>
            <person name="Gil J."/>
            <person name="Singh K.B."/>
            <person name="Datta S.K."/>
            <person name="Jackson S.A."/>
            <person name="Wang J."/>
            <person name="Cook D.R."/>
        </authorList>
    </citation>
    <scope>NUCLEOTIDE SEQUENCE [LARGE SCALE GENOMIC DNA]</scope>
    <source>
        <strain evidence="6">cv. CDC Frontier</strain>
    </source>
</reference>
<dbReference type="PROSITE" id="PS51375">
    <property type="entry name" value="PPR"/>
    <property type="match status" value="14"/>
</dbReference>
<feature type="domain" description="PROP1-like PPR" evidence="5">
    <location>
        <begin position="528"/>
        <end position="640"/>
    </location>
</feature>
<feature type="repeat" description="PPR" evidence="3">
    <location>
        <begin position="580"/>
        <end position="614"/>
    </location>
</feature>
<sequence>MSCAEKFPVSTSSLSSSSSKIFTNVFTKPLLGHFPPRNPRWVCPPLTCLHSQTPPLPTKFSSVNNNKKKKKTKDYDNVLTSILRSLELSDDVEDTLDGSLVENLSPKEITIILRKQRNWERVVRVFKWFKSQKGYLHNVIHYNVVLRVLGRAQQWDQLRLCWIEMAKNDVLPTNNTYSMLVDCYGKGGLANESLLWIKHMRMRGFFPDEVTMSTVVKVLKDVGEFDRADRFYKNWCVGKVDLDDLDFDSSTFDINGSRSPVPISFKQFLSTELFKTGGGTQASNGMLSLERENAPQKPRLSTTYNTLIDLYGKAGRLKDAADIFADMMKSGVAVDTCTFNTMIFISGSHGNLSEAESLLAKMEEKGILPNTRTYNIFLSLYANAGNINAALSCYRRIREVGLFPDVVTYRALLGALCTENMVDAVESVVDEMEKSSVSVDEHSLPGIVKMYINEGDLDKANDLLQKFQMIKEPSSVICAAIIDAFAEKGFWAEAENMFYRKRDMTGQTRDILEFNVLIKAYGKAKLYEKAVFLFKEMQNQGIWPNDSTYNSIIQMLSGADLVDQARELVVEMQEMGFKPHCQTFSAVIGCYARLGQLSDAVSVYQEMLRASVKPNEVVYGSLINGFAEHGSLDEALQYFHLMEESGLSANLVVLSTLLKSYCKVGNLEGVKSIYEQMQKMEGGLDLVACNSMITSLADLGLVSEAKLTFENLKEMGRVNSISYETIMYLYKDVGLIDEAIKIAEEMKLLGLLGDCVSYNKVLACYTVNRQFHECGELLHEMMVSKKLLPNGGTFKVLFTILKKGGFPVEAVEQLESSYQEGKHYASQATYTALYSLVGMHTLALESAQTFLESEIDLDSSAYNVAIYAYASAGDVDKALNIYMKMRDKHVEPDIVTHINLVGCYGKAGMVEGVKKIHSLLEYGEIERSESLFKAIMGAYKICNRKVSQGMRFTLNSEYYEDESETEYDIESETEYDIESETEYDIESETEYDSNSDRDSPRL</sequence>
<evidence type="ECO:0000256" key="2">
    <source>
        <dbReference type="ARBA" id="ARBA00022737"/>
    </source>
</evidence>
<feature type="repeat" description="PPR" evidence="3">
    <location>
        <begin position="405"/>
        <end position="439"/>
    </location>
</feature>
<dbReference type="Proteomes" id="UP000087171">
    <property type="component" value="Chromosome Ca2"/>
</dbReference>
<dbReference type="Pfam" id="PF01535">
    <property type="entry name" value="PPR"/>
    <property type="match status" value="4"/>
</dbReference>
<feature type="compositionally biased region" description="Acidic residues" evidence="4">
    <location>
        <begin position="962"/>
        <end position="993"/>
    </location>
</feature>
<feature type="repeat" description="PPR" evidence="3">
    <location>
        <begin position="335"/>
        <end position="369"/>
    </location>
</feature>
<evidence type="ECO:0000256" key="1">
    <source>
        <dbReference type="ARBA" id="ARBA00007626"/>
    </source>
</evidence>
<evidence type="ECO:0000313" key="7">
    <source>
        <dbReference type="RefSeq" id="XP_004490797.1"/>
    </source>
</evidence>
<feature type="repeat" description="PPR" evidence="3">
    <location>
        <begin position="754"/>
        <end position="789"/>
    </location>
</feature>
<proteinExistence type="inferred from homology"/>
<dbReference type="InterPro" id="IPR002885">
    <property type="entry name" value="PPR_rpt"/>
</dbReference>
<dbReference type="NCBIfam" id="TIGR00756">
    <property type="entry name" value="PPR"/>
    <property type="match status" value="12"/>
</dbReference>
<dbReference type="eggNOG" id="KOG4197">
    <property type="taxonomic scope" value="Eukaryota"/>
</dbReference>
<feature type="repeat" description="PPR" evidence="3">
    <location>
        <begin position="685"/>
        <end position="719"/>
    </location>
</feature>
<dbReference type="PaxDb" id="3827-XP_004490797.1"/>
<dbReference type="Pfam" id="PF13041">
    <property type="entry name" value="PPR_2"/>
    <property type="match status" value="2"/>
</dbReference>
<feature type="repeat" description="PPR" evidence="3">
    <location>
        <begin position="545"/>
        <end position="579"/>
    </location>
</feature>
<feature type="repeat" description="PPR" evidence="3">
    <location>
        <begin position="370"/>
        <end position="404"/>
    </location>
</feature>
<evidence type="ECO:0000313" key="6">
    <source>
        <dbReference type="Proteomes" id="UP000087171"/>
    </source>
</evidence>
<feature type="repeat" description="PPR" evidence="3">
    <location>
        <begin position="510"/>
        <end position="544"/>
    </location>
</feature>
<comment type="similarity">
    <text evidence="1">Belongs to the PPR family. P subfamily.</text>
</comment>
<organism evidence="6 7">
    <name type="scientific">Cicer arietinum</name>
    <name type="common">Chickpea</name>
    <name type="synonym">Garbanzo</name>
    <dbReference type="NCBI Taxonomy" id="3827"/>
    <lineage>
        <taxon>Eukaryota</taxon>
        <taxon>Viridiplantae</taxon>
        <taxon>Streptophyta</taxon>
        <taxon>Embryophyta</taxon>
        <taxon>Tracheophyta</taxon>
        <taxon>Spermatophyta</taxon>
        <taxon>Magnoliopsida</taxon>
        <taxon>eudicotyledons</taxon>
        <taxon>Gunneridae</taxon>
        <taxon>Pentapetalae</taxon>
        <taxon>rosids</taxon>
        <taxon>fabids</taxon>
        <taxon>Fabales</taxon>
        <taxon>Fabaceae</taxon>
        <taxon>Papilionoideae</taxon>
        <taxon>50 kb inversion clade</taxon>
        <taxon>NPAAA clade</taxon>
        <taxon>Hologalegina</taxon>
        <taxon>IRL clade</taxon>
        <taxon>Cicereae</taxon>
        <taxon>Cicer</taxon>
    </lineage>
</organism>